<feature type="region of interest" description="Disordered" evidence="1">
    <location>
        <begin position="87"/>
        <end position="114"/>
    </location>
</feature>
<keyword evidence="3" id="KW-1185">Reference proteome</keyword>
<dbReference type="EMBL" id="JAIWYP010000015">
    <property type="protein sequence ID" value="KAH3701859.1"/>
    <property type="molecule type" value="Genomic_DNA"/>
</dbReference>
<comment type="caution">
    <text evidence="2">The sequence shown here is derived from an EMBL/GenBank/DDBJ whole genome shotgun (WGS) entry which is preliminary data.</text>
</comment>
<gene>
    <name evidence="2" type="ORF">DPMN_076855</name>
</gene>
<reference evidence="2" key="1">
    <citation type="journal article" date="2019" name="bioRxiv">
        <title>The Genome of the Zebra Mussel, Dreissena polymorpha: A Resource for Invasive Species Research.</title>
        <authorList>
            <person name="McCartney M.A."/>
            <person name="Auch B."/>
            <person name="Kono T."/>
            <person name="Mallez S."/>
            <person name="Zhang Y."/>
            <person name="Obille A."/>
            <person name="Becker A."/>
            <person name="Abrahante J.E."/>
            <person name="Garbe J."/>
            <person name="Badalamenti J.P."/>
            <person name="Herman A."/>
            <person name="Mangelson H."/>
            <person name="Liachko I."/>
            <person name="Sullivan S."/>
            <person name="Sone E.D."/>
            <person name="Koren S."/>
            <person name="Silverstein K.A.T."/>
            <person name="Beckman K.B."/>
            <person name="Gohl D.M."/>
        </authorList>
    </citation>
    <scope>NUCLEOTIDE SEQUENCE</scope>
    <source>
        <strain evidence="2">Duluth1</strain>
        <tissue evidence="2">Whole animal</tissue>
    </source>
</reference>
<reference evidence="2" key="2">
    <citation type="submission" date="2020-11" db="EMBL/GenBank/DDBJ databases">
        <authorList>
            <person name="McCartney M.A."/>
            <person name="Auch B."/>
            <person name="Kono T."/>
            <person name="Mallez S."/>
            <person name="Becker A."/>
            <person name="Gohl D.M."/>
            <person name="Silverstein K.A.T."/>
            <person name="Koren S."/>
            <person name="Bechman K.B."/>
            <person name="Herman A."/>
            <person name="Abrahante J.E."/>
            <person name="Garbe J."/>
        </authorList>
    </citation>
    <scope>NUCLEOTIDE SEQUENCE</scope>
    <source>
        <strain evidence="2">Duluth1</strain>
        <tissue evidence="2">Whole animal</tissue>
    </source>
</reference>
<sequence length="114" mass="13275">MRRTDGRKDGRTTQKQYPYAFWRFIRNDVRDVIVAAMLRNYPKLSSLSCSNLSTLENSRKNGEIPIKHPSTRTEIATQRRINVLFPLPVSPPRAHNMPPHPKKPPKQQDPHFTM</sequence>
<name>A0A9D3YN65_DREPO</name>
<accession>A0A9D3YN65</accession>
<protein>
    <submittedName>
        <fullName evidence="2">Uncharacterized protein</fullName>
    </submittedName>
</protein>
<evidence type="ECO:0000313" key="2">
    <source>
        <dbReference type="EMBL" id="KAH3701859.1"/>
    </source>
</evidence>
<organism evidence="2 3">
    <name type="scientific">Dreissena polymorpha</name>
    <name type="common">Zebra mussel</name>
    <name type="synonym">Mytilus polymorpha</name>
    <dbReference type="NCBI Taxonomy" id="45954"/>
    <lineage>
        <taxon>Eukaryota</taxon>
        <taxon>Metazoa</taxon>
        <taxon>Spiralia</taxon>
        <taxon>Lophotrochozoa</taxon>
        <taxon>Mollusca</taxon>
        <taxon>Bivalvia</taxon>
        <taxon>Autobranchia</taxon>
        <taxon>Heteroconchia</taxon>
        <taxon>Euheterodonta</taxon>
        <taxon>Imparidentia</taxon>
        <taxon>Neoheterodontei</taxon>
        <taxon>Myida</taxon>
        <taxon>Dreissenoidea</taxon>
        <taxon>Dreissenidae</taxon>
        <taxon>Dreissena</taxon>
    </lineage>
</organism>
<evidence type="ECO:0000256" key="1">
    <source>
        <dbReference type="SAM" id="MobiDB-lite"/>
    </source>
</evidence>
<evidence type="ECO:0000313" key="3">
    <source>
        <dbReference type="Proteomes" id="UP000828390"/>
    </source>
</evidence>
<proteinExistence type="predicted"/>
<dbReference type="AlphaFoldDB" id="A0A9D3YN65"/>
<dbReference type="Proteomes" id="UP000828390">
    <property type="component" value="Unassembled WGS sequence"/>
</dbReference>